<feature type="transmembrane region" description="Helical" evidence="20">
    <location>
        <begin position="242"/>
        <end position="261"/>
    </location>
</feature>
<evidence type="ECO:0000256" key="14">
    <source>
        <dbReference type="ARBA" id="ARBA00023214"/>
    </source>
</evidence>
<dbReference type="GO" id="GO:0045211">
    <property type="term" value="C:postsynaptic membrane"/>
    <property type="evidence" value="ECO:0007669"/>
    <property type="project" value="UniProtKB-SubCell"/>
</dbReference>
<keyword evidence="9 20" id="KW-0472">Membrane</keyword>
<evidence type="ECO:0000259" key="21">
    <source>
        <dbReference type="Pfam" id="PF02931"/>
    </source>
</evidence>
<evidence type="ECO:0000256" key="8">
    <source>
        <dbReference type="ARBA" id="ARBA00023065"/>
    </source>
</evidence>
<dbReference type="GO" id="GO:0034707">
    <property type="term" value="C:chloride channel complex"/>
    <property type="evidence" value="ECO:0007669"/>
    <property type="project" value="UniProtKB-KW"/>
</dbReference>
<dbReference type="Gene3D" id="2.70.170.10">
    <property type="entry name" value="Neurotransmitter-gated ion-channel ligand-binding domain"/>
    <property type="match status" value="1"/>
</dbReference>
<dbReference type="SUPFAM" id="SSF63712">
    <property type="entry name" value="Nicotinic receptor ligand binding domain-like"/>
    <property type="match status" value="1"/>
</dbReference>
<evidence type="ECO:0000256" key="3">
    <source>
        <dbReference type="ARBA" id="ARBA00022475"/>
    </source>
</evidence>
<keyword evidence="12" id="KW-0869">Chloride channel</keyword>
<dbReference type="Proteomes" id="UP000318571">
    <property type="component" value="Chromosome 3"/>
</dbReference>
<dbReference type="CDD" id="cd18990">
    <property type="entry name" value="LGIC_ECD_GABAAR"/>
    <property type="match status" value="1"/>
</dbReference>
<keyword evidence="11" id="KW-0675">Receptor</keyword>
<evidence type="ECO:0000256" key="13">
    <source>
        <dbReference type="ARBA" id="ARBA00023180"/>
    </source>
</evidence>
<evidence type="ECO:0000256" key="4">
    <source>
        <dbReference type="ARBA" id="ARBA00022692"/>
    </source>
</evidence>
<keyword evidence="23" id="KW-1185">Reference proteome</keyword>
<organism evidence="22 23">
    <name type="scientific">Tigriopus californicus</name>
    <name type="common">Marine copepod</name>
    <dbReference type="NCBI Taxonomy" id="6832"/>
    <lineage>
        <taxon>Eukaryota</taxon>
        <taxon>Metazoa</taxon>
        <taxon>Ecdysozoa</taxon>
        <taxon>Arthropoda</taxon>
        <taxon>Crustacea</taxon>
        <taxon>Multicrustacea</taxon>
        <taxon>Hexanauplia</taxon>
        <taxon>Copepoda</taxon>
        <taxon>Harpacticoida</taxon>
        <taxon>Harpacticidae</taxon>
        <taxon>Tigriopus</taxon>
    </lineage>
</organism>
<evidence type="ECO:0000256" key="9">
    <source>
        <dbReference type="ARBA" id="ARBA00023136"/>
    </source>
</evidence>
<dbReference type="Pfam" id="PF02931">
    <property type="entry name" value="Neur_chan_LBD"/>
    <property type="match status" value="1"/>
</dbReference>
<comment type="subcellular location">
    <subcellularLocation>
        <location evidence="18">Postsynaptic cell membrane</location>
        <topology evidence="18">Multi-pass membrane protein</topology>
    </subcellularLocation>
</comment>
<dbReference type="AlphaFoldDB" id="A0A553P6C4"/>
<evidence type="ECO:0000256" key="17">
    <source>
        <dbReference type="ARBA" id="ARBA00023303"/>
    </source>
</evidence>
<evidence type="ECO:0000256" key="20">
    <source>
        <dbReference type="RuleBase" id="RU000687"/>
    </source>
</evidence>
<keyword evidence="16" id="KW-1071">Ligand-gated ion channel</keyword>
<feature type="transmembrane region" description="Helical" evidence="20">
    <location>
        <begin position="273"/>
        <end position="291"/>
    </location>
</feature>
<name>A0A553P6C4_TIGCA</name>
<evidence type="ECO:0000256" key="1">
    <source>
        <dbReference type="ARBA" id="ARBA00010180"/>
    </source>
</evidence>
<dbReference type="InterPro" id="IPR018000">
    <property type="entry name" value="Neurotransmitter_ion_chnl_CS"/>
</dbReference>
<dbReference type="InterPro" id="IPR036719">
    <property type="entry name" value="Neuro-gated_channel_TM_sf"/>
</dbReference>
<accession>A0A553P6C4</accession>
<proteinExistence type="inferred from homology"/>
<evidence type="ECO:0000256" key="11">
    <source>
        <dbReference type="ARBA" id="ARBA00023170"/>
    </source>
</evidence>
<gene>
    <name evidence="22" type="ORF">TCAL_11054</name>
</gene>
<feature type="transmembrane region" description="Helical" evidence="20">
    <location>
        <begin position="311"/>
        <end position="330"/>
    </location>
</feature>
<keyword evidence="2 20" id="KW-0813">Transport</keyword>
<keyword evidence="5 20" id="KW-0732">Signal</keyword>
<feature type="chain" id="PRO_5022259927" description="Gamma-aminobutyric acid receptor subunit beta" evidence="20">
    <location>
        <begin position="22"/>
        <end position="349"/>
    </location>
</feature>
<reference evidence="22 23" key="1">
    <citation type="journal article" date="2018" name="Nat. Ecol. Evol.">
        <title>Genomic signatures of mitonuclear coevolution across populations of Tigriopus californicus.</title>
        <authorList>
            <person name="Barreto F.S."/>
            <person name="Watson E.T."/>
            <person name="Lima T.G."/>
            <person name="Willett C.S."/>
            <person name="Edmands S."/>
            <person name="Li W."/>
            <person name="Burton R.S."/>
        </authorList>
    </citation>
    <scope>NUCLEOTIDE SEQUENCE [LARGE SCALE GENOMIC DNA]</scope>
    <source>
        <strain evidence="22 23">San Diego</strain>
    </source>
</reference>
<dbReference type="PRINTS" id="PR00252">
    <property type="entry name" value="NRIONCHANNEL"/>
</dbReference>
<evidence type="ECO:0000313" key="23">
    <source>
        <dbReference type="Proteomes" id="UP000318571"/>
    </source>
</evidence>
<dbReference type="InterPro" id="IPR006201">
    <property type="entry name" value="Neur_channel"/>
</dbReference>
<evidence type="ECO:0000256" key="16">
    <source>
        <dbReference type="ARBA" id="ARBA00023286"/>
    </source>
</evidence>
<evidence type="ECO:0000256" key="12">
    <source>
        <dbReference type="ARBA" id="ARBA00023173"/>
    </source>
</evidence>
<dbReference type="InterPro" id="IPR036734">
    <property type="entry name" value="Neur_chan_lig-bd_sf"/>
</dbReference>
<dbReference type="PANTHER" id="PTHR18945">
    <property type="entry name" value="NEUROTRANSMITTER GATED ION CHANNEL"/>
    <property type="match status" value="1"/>
</dbReference>
<dbReference type="STRING" id="6832.A0A553P6C4"/>
<comment type="similarity">
    <text evidence="1">Belongs to the ligand-gated ion channel (TC 1.A.9) family. Gamma-aminobutyric acid receptor (TC 1.A.9.5) subfamily.</text>
</comment>
<keyword evidence="13" id="KW-0325">Glycoprotein</keyword>
<feature type="transmembrane region" description="Helical" evidence="20">
    <location>
        <begin position="210"/>
        <end position="230"/>
    </location>
</feature>
<dbReference type="EMBL" id="VCGU01000007">
    <property type="protein sequence ID" value="TRY73170.1"/>
    <property type="molecule type" value="Genomic_DNA"/>
</dbReference>
<keyword evidence="3" id="KW-1003">Cell membrane</keyword>
<keyword evidence="6 20" id="KW-1133">Transmembrane helix</keyword>
<feature type="signal peptide" evidence="20">
    <location>
        <begin position="1"/>
        <end position="21"/>
    </location>
</feature>
<sequence length="349" mass="39514">MKAHFSPTFLVLLGLLSLGLSERIKVSETLDRLLADYDPRVRPNYQVEPLTVNVSLYVLDMPKISSRDKEYTLMMFFRQFWKDERLAYADGSLQENIVASSGYSEKIWVPDTFFVNERKATFHHIPSPNEFIRIEPDGRILRSVRISVTLTCNMDMSGFPFDSQTCSMEMESYGAQMKDIKYDWQALDISSHIHSEDFAIIGFKNVTEEAHLSTVFMIPVAMLTILAMMSMWMDRDNIIARLGLILVGIMGVMCSSTIVQVLHPASETKAIDVYFGISVTMIFFVALEAVIVTKKGGKTQSGSYIESIARLAMITAFVLFQVVIFIYAMVLKMGYPDGSEDMVLFVPNK</sequence>
<dbReference type="InterPro" id="IPR006202">
    <property type="entry name" value="Neur_chan_lig-bd"/>
</dbReference>
<keyword evidence="14" id="KW-0868">Chloride</keyword>
<feature type="domain" description="Neurotransmitter-gated ion-channel ligand-binding" evidence="21">
    <location>
        <begin position="28"/>
        <end position="208"/>
    </location>
</feature>
<dbReference type="GO" id="GO:0005254">
    <property type="term" value="F:chloride channel activity"/>
    <property type="evidence" value="ECO:0007669"/>
    <property type="project" value="UniProtKB-KW"/>
</dbReference>
<evidence type="ECO:0000256" key="15">
    <source>
        <dbReference type="ARBA" id="ARBA00023257"/>
    </source>
</evidence>
<dbReference type="Gene3D" id="1.20.58.390">
    <property type="entry name" value="Neurotransmitter-gated ion-channel transmembrane domain"/>
    <property type="match status" value="1"/>
</dbReference>
<keyword evidence="8 20" id="KW-0406">Ion transport</keyword>
<evidence type="ECO:0000256" key="19">
    <source>
        <dbReference type="ARBA" id="ARBA00071250"/>
    </source>
</evidence>
<dbReference type="PROSITE" id="PS00236">
    <property type="entry name" value="NEUROTR_ION_CHANNEL"/>
    <property type="match status" value="1"/>
</dbReference>
<keyword evidence="10" id="KW-1015">Disulfide bond</keyword>
<keyword evidence="7" id="KW-0770">Synapse</keyword>
<evidence type="ECO:0000313" key="22">
    <source>
        <dbReference type="EMBL" id="TRY73170.1"/>
    </source>
</evidence>
<evidence type="ECO:0000256" key="18">
    <source>
        <dbReference type="ARBA" id="ARBA00034104"/>
    </source>
</evidence>
<evidence type="ECO:0000256" key="7">
    <source>
        <dbReference type="ARBA" id="ARBA00023018"/>
    </source>
</evidence>
<comment type="caution">
    <text evidence="22">The sequence shown here is derived from an EMBL/GenBank/DDBJ whole genome shotgun (WGS) entry which is preliminary data.</text>
</comment>
<evidence type="ECO:0000256" key="2">
    <source>
        <dbReference type="ARBA" id="ARBA00022448"/>
    </source>
</evidence>
<dbReference type="FunFam" id="2.70.170.10:FF:000021">
    <property type="entry name" value="Gamma-aminobutyric acid receptor isoform 3b"/>
    <property type="match status" value="1"/>
</dbReference>
<dbReference type="OMA" id="SHIHSED"/>
<keyword evidence="17 20" id="KW-0407">Ion channel</keyword>
<evidence type="ECO:0000256" key="10">
    <source>
        <dbReference type="ARBA" id="ARBA00023157"/>
    </source>
</evidence>
<dbReference type="InterPro" id="IPR038050">
    <property type="entry name" value="Neuro_actylchol_rec"/>
</dbReference>
<protein>
    <recommendedName>
        <fullName evidence="19">Gamma-aminobutyric acid receptor subunit beta</fullName>
    </recommendedName>
</protein>
<dbReference type="SUPFAM" id="SSF90112">
    <property type="entry name" value="Neurotransmitter-gated ion-channel transmembrane pore"/>
    <property type="match status" value="1"/>
</dbReference>
<evidence type="ECO:0000256" key="5">
    <source>
        <dbReference type="ARBA" id="ARBA00022729"/>
    </source>
</evidence>
<keyword evidence="15" id="KW-0628">Postsynaptic cell membrane</keyword>
<evidence type="ECO:0000256" key="6">
    <source>
        <dbReference type="ARBA" id="ARBA00022989"/>
    </source>
</evidence>
<keyword evidence="4 20" id="KW-0812">Transmembrane</keyword>
<dbReference type="GO" id="GO:0005230">
    <property type="term" value="F:extracellular ligand-gated monoatomic ion channel activity"/>
    <property type="evidence" value="ECO:0007669"/>
    <property type="project" value="InterPro"/>
</dbReference>
<dbReference type="GO" id="GO:0004888">
    <property type="term" value="F:transmembrane signaling receptor activity"/>
    <property type="evidence" value="ECO:0007669"/>
    <property type="project" value="InterPro"/>
</dbReference>